<dbReference type="Gene3D" id="1.10.1000.11">
    <property type="entry name" value="Arf Nucleotide-binding Site Opener,domain 2"/>
    <property type="match status" value="1"/>
</dbReference>
<evidence type="ECO:0000313" key="14">
    <source>
        <dbReference type="Proteomes" id="UP000190831"/>
    </source>
</evidence>
<dbReference type="GO" id="GO:0005886">
    <property type="term" value="C:plasma membrane"/>
    <property type="evidence" value="ECO:0007669"/>
    <property type="project" value="UniProtKB-SubCell"/>
</dbReference>
<dbReference type="GO" id="GO:0005935">
    <property type="term" value="C:cellular bud neck"/>
    <property type="evidence" value="ECO:0007669"/>
    <property type="project" value="UniProtKB-SubCell"/>
</dbReference>
<comment type="subcellular location">
    <subcellularLocation>
        <location evidence="2">Bud neck</location>
    </subcellularLocation>
    <subcellularLocation>
        <location evidence="8">Bud tip</location>
    </subcellularLocation>
    <subcellularLocation>
        <location evidence="1">Cell membrane</location>
        <topology evidence="1">Peripheral membrane protein</topology>
    </subcellularLocation>
    <subcellularLocation>
        <location evidence="3">Cytoplasm</location>
    </subcellularLocation>
</comment>
<dbReference type="STRING" id="4955.A0A1G4M7N0"/>
<proteinExistence type="inferred from homology"/>
<dbReference type="Proteomes" id="UP000190831">
    <property type="component" value="Chromosome B"/>
</dbReference>
<keyword evidence="7" id="KW-0472">Membrane</keyword>
<evidence type="ECO:0000256" key="7">
    <source>
        <dbReference type="ARBA" id="ARBA00023136"/>
    </source>
</evidence>
<dbReference type="Pfam" id="PF23633">
    <property type="entry name" value="PH_GEF_YEL1"/>
    <property type="match status" value="1"/>
</dbReference>
<dbReference type="PROSITE" id="PS50190">
    <property type="entry name" value="SEC7"/>
    <property type="match status" value="1"/>
</dbReference>
<dbReference type="InterPro" id="IPR035999">
    <property type="entry name" value="Sec7_dom_sf"/>
</dbReference>
<dbReference type="GO" id="GO:0005934">
    <property type="term" value="C:cellular bud tip"/>
    <property type="evidence" value="ECO:0007669"/>
    <property type="project" value="UniProtKB-SubCell"/>
</dbReference>
<evidence type="ECO:0000259" key="12">
    <source>
        <dbReference type="PROSITE" id="PS50190"/>
    </source>
</evidence>
<comment type="similarity">
    <text evidence="9">Belongs to the YEL1 family.</text>
</comment>
<dbReference type="SMART" id="SM00222">
    <property type="entry name" value="Sec7"/>
    <property type="match status" value="1"/>
</dbReference>
<dbReference type="SUPFAM" id="SSF48425">
    <property type="entry name" value="Sec7 domain"/>
    <property type="match status" value="1"/>
</dbReference>
<feature type="region of interest" description="Disordered" evidence="11">
    <location>
        <begin position="239"/>
        <end position="261"/>
    </location>
</feature>
<keyword evidence="5" id="KW-0963">Cytoplasm</keyword>
<feature type="compositionally biased region" description="Polar residues" evidence="11">
    <location>
        <begin position="278"/>
        <end position="301"/>
    </location>
</feature>
<dbReference type="InterPro" id="IPR000904">
    <property type="entry name" value="Sec7_dom"/>
</dbReference>
<dbReference type="OrthoDB" id="2157641at2759"/>
<evidence type="ECO:0000256" key="5">
    <source>
        <dbReference type="ARBA" id="ARBA00022490"/>
    </source>
</evidence>
<evidence type="ECO:0000256" key="9">
    <source>
        <dbReference type="ARBA" id="ARBA00038404"/>
    </source>
</evidence>
<feature type="compositionally biased region" description="Polar residues" evidence="11">
    <location>
        <begin position="239"/>
        <end position="257"/>
    </location>
</feature>
<dbReference type="EMBL" id="LT598489">
    <property type="protein sequence ID" value="SCV99749.1"/>
    <property type="molecule type" value="Genomic_DNA"/>
</dbReference>
<keyword evidence="4" id="KW-1003">Cell membrane</keyword>
<dbReference type="InterPro" id="IPR023394">
    <property type="entry name" value="Sec7_C_sf"/>
</dbReference>
<reference evidence="14" key="1">
    <citation type="submission" date="2016-03" db="EMBL/GenBank/DDBJ databases">
        <authorList>
            <person name="Devillers H."/>
        </authorList>
    </citation>
    <scope>NUCLEOTIDE SEQUENCE [LARGE SCALE GENOMIC DNA]</scope>
</reference>
<sequence length="649" mass="73771">MFNTLSTGKVVRGSYSRYKFARNSGSMGKFEPEEHALGAVVDKRLSTEGGTLTESPKIANIHELVSDEGSSPAAKEVAVKILARTFKEVTFTEYANYLGAPGNGQVLREFLALLRPLPQSLVSTLRKLSNSVYFIAEAANIDMILEALAKQWLETHNVAHYLGDYKLCHIVLFSLLILNSDLHNGAASEMRFSCDDFVQNTIYALQKERAEVDVAAFSSELAEFYRCLEKEQLPLLKPTATSTSRLTKRSSGGSSHSTMRKPSILSMRSSVALERSSSRQSLASNMSQVTTRETHATINSKYRQGKPLEKLYLEEPFDLRMRNKNRTPWLMDALLLVQEASRAPTATPQLHSNHHHGRKNKLFSWFKKHSRDSIFDEHAHLSTKEHWSRVRMRVAEGRLVLFYFKNSLSDKTSENEVMGWDIETCKRKSSQCRIYNLLGTLATLVQENIVASNGSESTPASFTLTFPRVVDTTSGLSLHFKADNLQTARNFTDSCNFWSGRITPIPSAQIEMVSNAEYGWSPQLLDGKISFSDVRLTNWEPLMGLDAVFEDMDENIALWDFESQLYGLRIFTETLSDLIDRHNARKPRMIAIWSGNNQTHESQFERAMDNWNNKYLYLNKQYERHIVYLKTLKKAKDLYLKSDSEDEEA</sequence>
<dbReference type="InterPro" id="IPR056468">
    <property type="entry name" value="PH_GEF_YEL1"/>
</dbReference>
<name>A0A1G4M7N0_LACFM</name>
<evidence type="ECO:0000256" key="11">
    <source>
        <dbReference type="SAM" id="MobiDB-lite"/>
    </source>
</evidence>
<evidence type="ECO:0000256" key="2">
    <source>
        <dbReference type="ARBA" id="ARBA00004266"/>
    </source>
</evidence>
<protein>
    <recommendedName>
        <fullName evidence="10">Guanine-nucleotide exchange factor YEL1</fullName>
    </recommendedName>
</protein>
<feature type="domain" description="SEC7" evidence="12">
    <location>
        <begin position="52"/>
        <end position="231"/>
    </location>
</feature>
<evidence type="ECO:0000256" key="10">
    <source>
        <dbReference type="ARBA" id="ARBA00040041"/>
    </source>
</evidence>
<dbReference type="GO" id="GO:0032012">
    <property type="term" value="P:regulation of ARF protein signal transduction"/>
    <property type="evidence" value="ECO:0007669"/>
    <property type="project" value="InterPro"/>
</dbReference>
<evidence type="ECO:0000256" key="4">
    <source>
        <dbReference type="ARBA" id="ARBA00022475"/>
    </source>
</evidence>
<accession>A0A1G4M7N0</accession>
<feature type="region of interest" description="Disordered" evidence="11">
    <location>
        <begin position="276"/>
        <end position="301"/>
    </location>
</feature>
<keyword evidence="6" id="KW-0344">Guanine-nucleotide releasing factor</keyword>
<gene>
    <name evidence="13" type="ORF">LAFE_0B01662G</name>
</gene>
<evidence type="ECO:0000256" key="8">
    <source>
        <dbReference type="ARBA" id="ARBA00037853"/>
    </source>
</evidence>
<dbReference type="OMA" id="EGRIFIF"/>
<dbReference type="AlphaFoldDB" id="A0A1G4M7N0"/>
<dbReference type="GO" id="GO:0005085">
    <property type="term" value="F:guanyl-nucleotide exchange factor activity"/>
    <property type="evidence" value="ECO:0007669"/>
    <property type="project" value="UniProtKB-KW"/>
</dbReference>
<evidence type="ECO:0000256" key="6">
    <source>
        <dbReference type="ARBA" id="ARBA00022658"/>
    </source>
</evidence>
<dbReference type="GO" id="GO:0005737">
    <property type="term" value="C:cytoplasm"/>
    <property type="evidence" value="ECO:0007669"/>
    <property type="project" value="UniProtKB-SubCell"/>
</dbReference>
<evidence type="ECO:0000313" key="13">
    <source>
        <dbReference type="EMBL" id="SCV99749.1"/>
    </source>
</evidence>
<organism evidence="13 14">
    <name type="scientific">Lachancea fermentati</name>
    <name type="common">Zygosaccharomyces fermentati</name>
    <dbReference type="NCBI Taxonomy" id="4955"/>
    <lineage>
        <taxon>Eukaryota</taxon>
        <taxon>Fungi</taxon>
        <taxon>Dikarya</taxon>
        <taxon>Ascomycota</taxon>
        <taxon>Saccharomycotina</taxon>
        <taxon>Saccharomycetes</taxon>
        <taxon>Saccharomycetales</taxon>
        <taxon>Saccharomycetaceae</taxon>
        <taxon>Lachancea</taxon>
    </lineage>
</organism>
<keyword evidence="14" id="KW-1185">Reference proteome</keyword>
<evidence type="ECO:0000256" key="1">
    <source>
        <dbReference type="ARBA" id="ARBA00004202"/>
    </source>
</evidence>
<evidence type="ECO:0000256" key="3">
    <source>
        <dbReference type="ARBA" id="ARBA00004496"/>
    </source>
</evidence>
<dbReference type="Pfam" id="PF01369">
    <property type="entry name" value="Sec7"/>
    <property type="match status" value="1"/>
</dbReference>